<dbReference type="Proteomes" id="UP000621266">
    <property type="component" value="Unassembled WGS sequence"/>
</dbReference>
<evidence type="ECO:0000256" key="5">
    <source>
        <dbReference type="ARBA" id="ARBA00012136"/>
    </source>
</evidence>
<dbReference type="EC" id="1.4.1.23" evidence="5"/>
<comment type="caution">
    <text evidence="13">The sequence shown here is derived from an EMBL/GenBank/DDBJ whole genome shotgun (WGS) entry which is preliminary data.</text>
</comment>
<dbReference type="PRINTS" id="PR00082">
    <property type="entry name" value="GLFDHDRGNASE"/>
</dbReference>
<dbReference type="Gene3D" id="3.40.50.720">
    <property type="entry name" value="NAD(P)-binding Rossmann-like Domain"/>
    <property type="match status" value="1"/>
</dbReference>
<evidence type="ECO:0000256" key="3">
    <source>
        <dbReference type="ARBA" id="ARBA00006382"/>
    </source>
</evidence>
<dbReference type="PANTHER" id="PTHR42722">
    <property type="entry name" value="LEUCINE DEHYDROGENASE"/>
    <property type="match status" value="1"/>
</dbReference>
<comment type="catalytic activity">
    <reaction evidence="10">
        <text>L-valine + NAD(+) + H2O = 3-methyl-2-oxobutanoate + NH4(+) + NADH + H(+)</text>
        <dbReference type="Rhea" id="RHEA:30763"/>
        <dbReference type="ChEBI" id="CHEBI:11851"/>
        <dbReference type="ChEBI" id="CHEBI:15377"/>
        <dbReference type="ChEBI" id="CHEBI:15378"/>
        <dbReference type="ChEBI" id="CHEBI:28938"/>
        <dbReference type="ChEBI" id="CHEBI:57540"/>
        <dbReference type="ChEBI" id="CHEBI:57762"/>
        <dbReference type="ChEBI" id="CHEBI:57945"/>
        <dbReference type="EC" id="1.4.1.23"/>
    </reaction>
</comment>
<dbReference type="EMBL" id="WHPN01000428">
    <property type="protein sequence ID" value="KAF4405154.1"/>
    <property type="molecule type" value="Genomic_DNA"/>
</dbReference>
<dbReference type="InterPro" id="IPR006095">
    <property type="entry name" value="Glu/Leu/Phe/Val/Trp_DH"/>
</dbReference>
<dbReference type="InterPro" id="IPR016211">
    <property type="entry name" value="Glu/Phe/Leu/Val/Trp_DH_bac/arc"/>
</dbReference>
<dbReference type="SUPFAM" id="SSF53223">
    <property type="entry name" value="Aminoacid dehydrogenase-like, N-terminal domain"/>
    <property type="match status" value="1"/>
</dbReference>
<evidence type="ECO:0000259" key="12">
    <source>
        <dbReference type="SMART" id="SM00839"/>
    </source>
</evidence>
<dbReference type="InterPro" id="IPR006096">
    <property type="entry name" value="Glu/Leu/Phe/Val/Trp_DH_C"/>
</dbReference>
<keyword evidence="7" id="KW-0101">Branched-chain amino acid catabolism</keyword>
<evidence type="ECO:0000256" key="2">
    <source>
        <dbReference type="ARBA" id="ARBA00005109"/>
    </source>
</evidence>
<keyword evidence="14" id="KW-1185">Reference proteome</keyword>
<evidence type="ECO:0000256" key="6">
    <source>
        <dbReference type="ARBA" id="ARBA00017332"/>
    </source>
</evidence>
<dbReference type="InterPro" id="IPR033524">
    <property type="entry name" value="Glu/Leu/Phe/Val_DH_AS"/>
</dbReference>
<keyword evidence="8 11" id="KW-0560">Oxidoreductase</keyword>
<evidence type="ECO:0000256" key="1">
    <source>
        <dbReference type="ARBA" id="ARBA00004496"/>
    </source>
</evidence>
<dbReference type="RefSeq" id="WP_098753025.1">
    <property type="nucleotide sequence ID" value="NZ_WHPN01000428.1"/>
</dbReference>
<dbReference type="Pfam" id="PF00208">
    <property type="entry name" value="ELFV_dehydrog"/>
    <property type="match status" value="1"/>
</dbReference>
<evidence type="ECO:0000256" key="4">
    <source>
        <dbReference type="ARBA" id="ARBA00011738"/>
    </source>
</evidence>
<dbReference type="Gene3D" id="3.40.50.10860">
    <property type="entry name" value="Leucine Dehydrogenase, chain A, domain 1"/>
    <property type="match status" value="1"/>
</dbReference>
<dbReference type="PROSITE" id="PS00074">
    <property type="entry name" value="GLFV_DEHYDROGENASE"/>
    <property type="match status" value="1"/>
</dbReference>
<comment type="subcellular location">
    <subcellularLocation>
        <location evidence="1">Cytoplasm</location>
    </subcellularLocation>
</comment>
<comment type="subunit">
    <text evidence="4">Homodimer.</text>
</comment>
<accession>A0ABQ7FBT2</accession>
<keyword evidence="9" id="KW-0520">NAD</keyword>
<proteinExistence type="inferred from homology"/>
<name>A0ABQ7FBT2_9ACTN</name>
<gene>
    <name evidence="13" type="ORF">GCU69_31805</name>
</gene>
<dbReference type="PIRSF" id="PIRSF000188">
    <property type="entry name" value="Phe_leu_dh"/>
    <property type="match status" value="1"/>
</dbReference>
<evidence type="ECO:0000256" key="11">
    <source>
        <dbReference type="RuleBase" id="RU004417"/>
    </source>
</evidence>
<dbReference type="InterPro" id="IPR006097">
    <property type="entry name" value="Glu/Leu/Phe/Val/Trp_DH_dimer"/>
</dbReference>
<evidence type="ECO:0000256" key="8">
    <source>
        <dbReference type="ARBA" id="ARBA00023002"/>
    </source>
</evidence>
<evidence type="ECO:0000313" key="14">
    <source>
        <dbReference type="Proteomes" id="UP000621266"/>
    </source>
</evidence>
<evidence type="ECO:0000313" key="13">
    <source>
        <dbReference type="EMBL" id="KAF4405154.1"/>
    </source>
</evidence>
<comment type="pathway">
    <text evidence="2">Amino-acid degradation; L-valine degradation.</text>
</comment>
<evidence type="ECO:0000256" key="10">
    <source>
        <dbReference type="ARBA" id="ARBA00048547"/>
    </source>
</evidence>
<dbReference type="InterPro" id="IPR046346">
    <property type="entry name" value="Aminoacid_DH-like_N_sf"/>
</dbReference>
<comment type="similarity">
    <text evidence="3 11">Belongs to the Glu/Leu/Phe/Val dehydrogenases family.</text>
</comment>
<dbReference type="SMART" id="SM00839">
    <property type="entry name" value="ELFV_dehydrog"/>
    <property type="match status" value="1"/>
</dbReference>
<dbReference type="InterPro" id="IPR036291">
    <property type="entry name" value="NAD(P)-bd_dom_sf"/>
</dbReference>
<dbReference type="SUPFAM" id="SSF51735">
    <property type="entry name" value="NAD(P)-binding Rossmann-fold domains"/>
    <property type="match status" value="1"/>
</dbReference>
<feature type="domain" description="Glutamate/phenylalanine/leucine/valine/L-tryptophan dehydrogenase C-terminal" evidence="12">
    <location>
        <begin position="166"/>
        <end position="374"/>
    </location>
</feature>
<dbReference type="Pfam" id="PF02812">
    <property type="entry name" value="ELFV_dehydrog_N"/>
    <property type="match status" value="1"/>
</dbReference>
<evidence type="ECO:0000256" key="7">
    <source>
        <dbReference type="ARBA" id="ARBA00022456"/>
    </source>
</evidence>
<dbReference type="CDD" id="cd01075">
    <property type="entry name" value="NAD_bind_Leu_Phe_Val_DH"/>
    <property type="match status" value="1"/>
</dbReference>
<dbReference type="PANTHER" id="PTHR42722:SF1">
    <property type="entry name" value="VALINE DEHYDROGENASE"/>
    <property type="match status" value="1"/>
</dbReference>
<protein>
    <recommendedName>
        <fullName evidence="6">Valine dehydrogenase</fullName>
        <ecNumber evidence="5">1.4.1.23</ecNumber>
    </recommendedName>
</protein>
<evidence type="ECO:0000256" key="9">
    <source>
        <dbReference type="ARBA" id="ARBA00023027"/>
    </source>
</evidence>
<organism evidence="13 14">
    <name type="scientific">Streptomyces lycii</name>
    <dbReference type="NCBI Taxonomy" id="2654337"/>
    <lineage>
        <taxon>Bacteria</taxon>
        <taxon>Bacillati</taxon>
        <taxon>Actinomycetota</taxon>
        <taxon>Actinomycetes</taxon>
        <taxon>Kitasatosporales</taxon>
        <taxon>Streptomycetaceae</taxon>
        <taxon>Streptomyces</taxon>
    </lineage>
</organism>
<sequence>MTDVSHTADDLGVLSTLFRSEQGGHEQVVLCQDRESGLKAVIAIHSTALGPALGGTRFHAYASEDNPEEAAVRDALNLARGMSYKNALAGLDHGGGKAVIIGDPAAVADGGLKSEQLLLAYGRFVASLGGRYVTACDVGTYVADMDVVARENPWTTGRSPEGGGAGDSSVLTAFGVFQGMRASAAHLWGGPTLKGRTVGVAGVGKVGHHLVDHLVEDGAHVVITDVRPEGVDRVLARHPQVKAVVDVEELIRAGLDVYAPCALGGALNDDTVPALTAKVVCGAANNQLAHPGVEKDLADRGVLYAPDYVVNAGGVIQVADELHGFDFDRAKAKAAKIYDTTLAIFERAQADGVPPAVAADRLAEQRIARARTAGTSDAPR</sequence>
<reference evidence="13 14" key="1">
    <citation type="submission" date="2019-10" db="EMBL/GenBank/DDBJ databases">
        <title>Streptomyces tenebrisbrunneis sp.nov., an endogenous actinomycete isolated from of Lycium ruthenicum.</title>
        <authorList>
            <person name="Ma L."/>
        </authorList>
    </citation>
    <scope>NUCLEOTIDE SEQUENCE [LARGE SCALE GENOMIC DNA]</scope>
    <source>
        <strain evidence="13 14">TRM 66187</strain>
    </source>
</reference>